<dbReference type="EMBL" id="CM045767">
    <property type="protein sequence ID" value="KAI7998739.1"/>
    <property type="molecule type" value="Genomic_DNA"/>
</dbReference>
<proteinExistence type="predicted"/>
<comment type="caution">
    <text evidence="1">The sequence shown here is derived from an EMBL/GenBank/DDBJ whole genome shotgun (WGS) entry which is preliminary data.</text>
</comment>
<organism evidence="1 2">
    <name type="scientific">Camellia lanceoleosa</name>
    <dbReference type="NCBI Taxonomy" id="1840588"/>
    <lineage>
        <taxon>Eukaryota</taxon>
        <taxon>Viridiplantae</taxon>
        <taxon>Streptophyta</taxon>
        <taxon>Embryophyta</taxon>
        <taxon>Tracheophyta</taxon>
        <taxon>Spermatophyta</taxon>
        <taxon>Magnoliopsida</taxon>
        <taxon>eudicotyledons</taxon>
        <taxon>Gunneridae</taxon>
        <taxon>Pentapetalae</taxon>
        <taxon>asterids</taxon>
        <taxon>Ericales</taxon>
        <taxon>Theaceae</taxon>
        <taxon>Camellia</taxon>
    </lineage>
</organism>
<accession>A0ACC0GCR3</accession>
<protein>
    <submittedName>
        <fullName evidence="1">Formin-like protein 3</fullName>
    </submittedName>
</protein>
<evidence type="ECO:0000313" key="2">
    <source>
        <dbReference type="Proteomes" id="UP001060215"/>
    </source>
</evidence>
<reference evidence="1 2" key="1">
    <citation type="journal article" date="2022" name="Plant J.">
        <title>Chromosome-level genome of Camellia lanceoleosa provides a valuable resource for understanding genome evolution and self-incompatibility.</title>
        <authorList>
            <person name="Gong W."/>
            <person name="Xiao S."/>
            <person name="Wang L."/>
            <person name="Liao Z."/>
            <person name="Chang Y."/>
            <person name="Mo W."/>
            <person name="Hu G."/>
            <person name="Li W."/>
            <person name="Zhao G."/>
            <person name="Zhu H."/>
            <person name="Hu X."/>
            <person name="Ji K."/>
            <person name="Xiang X."/>
            <person name="Song Q."/>
            <person name="Yuan D."/>
            <person name="Jin S."/>
            <person name="Zhang L."/>
        </authorList>
    </citation>
    <scope>NUCLEOTIDE SEQUENCE [LARGE SCALE GENOMIC DNA]</scope>
    <source>
        <strain evidence="1">SQ_2022a</strain>
    </source>
</reference>
<name>A0ACC0GCR3_9ERIC</name>
<keyword evidence="2" id="KW-1185">Reference proteome</keyword>
<gene>
    <name evidence="1" type="ORF">LOK49_LG10G01517</name>
</gene>
<sequence>MPELLDFDKDLVHLEATSKIQLKSLVEEMQAVSKGLEKVEQELTALENDGAISVGFRKATLFEYSGKRVCFFGNANDKDDITINFENNNCTIPTWSVSILPDCYTEVYKTAQVNTQTSNMVMKLNDADEYQESYNLQWTWRISMGQRWAL</sequence>
<dbReference type="Proteomes" id="UP001060215">
    <property type="component" value="Chromosome 10"/>
</dbReference>
<evidence type="ECO:0000313" key="1">
    <source>
        <dbReference type="EMBL" id="KAI7998739.1"/>
    </source>
</evidence>